<protein>
    <submittedName>
        <fullName evidence="1">Uncharacterized protein</fullName>
    </submittedName>
</protein>
<sequence>MAKVRTQNVSRVCQGDILRDVEHIEYVHERNGIIEVSKVVFPLVVVLTQDCDLEQDYRVRWSRQKTNSDDKKLFSVLVAPLYNVEHMYSGEHLTDLGLKMQTINKNKSPGENLRKNETPRYHYLTFPDDMQIVPSVIDFKHYFSVNITYLKRLKAEQFVCKIAELYREDISQRFASFLSRVGLP</sequence>
<comment type="caution">
    <text evidence="1">The sequence shown here is derived from an EMBL/GenBank/DDBJ whole genome shotgun (WGS) entry which is preliminary data.</text>
</comment>
<dbReference type="Proteomes" id="UP000237819">
    <property type="component" value="Unassembled WGS sequence"/>
</dbReference>
<name>A0A2S8GSJ0_9BACT</name>
<dbReference type="RefSeq" id="WP_105334286.1">
    <property type="nucleotide sequence ID" value="NZ_PUHZ01000005.1"/>
</dbReference>
<reference evidence="1 2" key="1">
    <citation type="submission" date="2018-02" db="EMBL/GenBank/DDBJ databases">
        <title>Comparative genomes isolates from brazilian mangrove.</title>
        <authorList>
            <person name="Araujo J.E."/>
            <person name="Taketani R.G."/>
            <person name="Silva M.C.P."/>
            <person name="Loureco M.V."/>
            <person name="Andreote F.D."/>
        </authorList>
    </citation>
    <scope>NUCLEOTIDE SEQUENCE [LARGE SCALE GENOMIC DNA]</scope>
    <source>
        <strain evidence="1 2">Nap-Phe MGV</strain>
    </source>
</reference>
<dbReference type="AlphaFoldDB" id="A0A2S8GSJ0"/>
<dbReference type="OrthoDB" id="1496213at2"/>
<dbReference type="EMBL" id="PUHZ01000005">
    <property type="protein sequence ID" value="PQO47396.1"/>
    <property type="molecule type" value="Genomic_DNA"/>
</dbReference>
<proteinExistence type="predicted"/>
<gene>
    <name evidence="1" type="ORF">C5Y93_04960</name>
</gene>
<evidence type="ECO:0000313" key="1">
    <source>
        <dbReference type="EMBL" id="PQO47396.1"/>
    </source>
</evidence>
<organism evidence="1 2">
    <name type="scientific">Blastopirellula marina</name>
    <dbReference type="NCBI Taxonomy" id="124"/>
    <lineage>
        <taxon>Bacteria</taxon>
        <taxon>Pseudomonadati</taxon>
        <taxon>Planctomycetota</taxon>
        <taxon>Planctomycetia</taxon>
        <taxon>Pirellulales</taxon>
        <taxon>Pirellulaceae</taxon>
        <taxon>Blastopirellula</taxon>
    </lineage>
</organism>
<accession>A0A2S8GSJ0</accession>
<evidence type="ECO:0000313" key="2">
    <source>
        <dbReference type="Proteomes" id="UP000237819"/>
    </source>
</evidence>